<dbReference type="SUPFAM" id="SSF48208">
    <property type="entry name" value="Six-hairpin glycosidases"/>
    <property type="match status" value="1"/>
</dbReference>
<feature type="region of interest" description="Disordered" evidence="1">
    <location>
        <begin position="654"/>
        <end position="682"/>
    </location>
</feature>
<evidence type="ECO:0000313" key="4">
    <source>
        <dbReference type="EMBL" id="VDC30448.1"/>
    </source>
</evidence>
<protein>
    <submittedName>
        <fullName evidence="4">Amylo-alpha-1,6-glucosidase</fullName>
    </submittedName>
</protein>
<evidence type="ECO:0000259" key="3">
    <source>
        <dbReference type="Pfam" id="PF22422"/>
    </source>
</evidence>
<dbReference type="Gene3D" id="1.50.10.10">
    <property type="match status" value="1"/>
</dbReference>
<feature type="compositionally biased region" description="Low complexity" evidence="1">
    <location>
        <begin position="654"/>
        <end position="664"/>
    </location>
</feature>
<name>A0A3P5XR60_9MICC</name>
<feature type="domain" description="Mannosylglycerate hydrolase MGH1-like glycoside hydrolase" evidence="3">
    <location>
        <begin position="377"/>
        <end position="604"/>
    </location>
</feature>
<dbReference type="InterPro" id="IPR008928">
    <property type="entry name" value="6-hairpin_glycosidase_sf"/>
</dbReference>
<dbReference type="AlphaFoldDB" id="A0A3P5XR60"/>
<dbReference type="EMBL" id="UXAU01000037">
    <property type="protein sequence ID" value="VDC30448.1"/>
    <property type="molecule type" value="Genomic_DNA"/>
</dbReference>
<accession>A0A3P5XR60</accession>
<organism evidence="4 5">
    <name type="scientific">Arthrobacter ulcerisalmonis</name>
    <dbReference type="NCBI Taxonomy" id="2483813"/>
    <lineage>
        <taxon>Bacteria</taxon>
        <taxon>Bacillati</taxon>
        <taxon>Actinomycetota</taxon>
        <taxon>Actinomycetes</taxon>
        <taxon>Micrococcales</taxon>
        <taxon>Micrococcaceae</taxon>
        <taxon>Arthrobacter</taxon>
    </lineage>
</organism>
<dbReference type="InterPro" id="IPR054491">
    <property type="entry name" value="MGH1-like_GH"/>
</dbReference>
<dbReference type="InterPro" id="IPR012341">
    <property type="entry name" value="6hp_glycosidase-like_sf"/>
</dbReference>
<gene>
    <name evidence="4" type="ORF">PSET11_02562</name>
</gene>
<sequence length="724" mass="75677">MPIVDESGSAPTQESPVVQARQPMLSGEFALILAPLQAWSSPDGTMGTHPIHGLYCGDTRILDRSSVSVGGSIGEPISSFRSGAATGTFVALVRHLDDAAADPHLRMVRRRTLTDAGMQEAITLESALAEDVSTELVVELAADFTAMHIVRTGRSQEITLTAQQLGGTLTWSTAAAPLATEVAAATTTAQVTAAGAEIALVDNTARLRWSLNIPARGSITVEWSIEVANRGSVVAAAAGTPEWAAVVVDSDDSRLQRWVHTALADLTALRMVTTTHPVEPFLAAGAPWYFTLFGRDSLWSARMLLPLGTELAGSTLRVLAGLQGTRHDPESAEQPGKIIHELRAEPLTIPGEGLALPPLYYGTVDATLLWICLLHDAWQHGLPDDQIQTLLPHLQRALGWLREHADSDDDGFLEYIDTTGHGLANQGWKDSADAVQWRDGTLAEGPIALCEVQAYAYEAARGAAALLSHFGQPAAEWLSYAAALKARFAAAFWIEDSDGGYPAIALDGHKRPVDTLASNMGHLLGTGILTPAQSARVAQLLVSPRLNSGFGLRTLATDAAGYWSLSYHCGSVWTHDTAIAITGLTKAGFPAEAAVLAHGLLAVAEAFDYRVPELHSGDSALDFGAPVPYPAACRPQAWSAAAAVAVLAAATGVGQSGTPTSSGEPGTGAQGPDPISWDPNAGIAGTVTVRGLRVDDGGGGVSDRRGTVTVSGVGEGSVGYLGAE</sequence>
<dbReference type="OrthoDB" id="9759959at2"/>
<feature type="domain" description="Putative glycogen debranching enzyme N-terminal" evidence="2">
    <location>
        <begin position="35"/>
        <end position="223"/>
    </location>
</feature>
<dbReference type="Proteomes" id="UP000280861">
    <property type="component" value="Unassembled WGS sequence"/>
</dbReference>
<reference evidence="4 5" key="1">
    <citation type="submission" date="2018-11" db="EMBL/GenBank/DDBJ databases">
        <authorList>
            <person name="Criscuolo A."/>
        </authorList>
    </citation>
    <scope>NUCLEOTIDE SEQUENCE [LARGE SCALE GENOMIC DNA]</scope>
    <source>
        <strain evidence="4">AT11b</strain>
    </source>
</reference>
<evidence type="ECO:0000313" key="5">
    <source>
        <dbReference type="Proteomes" id="UP000280861"/>
    </source>
</evidence>
<dbReference type="Pfam" id="PF22422">
    <property type="entry name" value="MGH1-like_GH"/>
    <property type="match status" value="1"/>
</dbReference>
<keyword evidence="5" id="KW-1185">Reference proteome</keyword>
<dbReference type="Pfam" id="PF14742">
    <property type="entry name" value="GDE_N_bis"/>
    <property type="match status" value="1"/>
</dbReference>
<proteinExistence type="predicted"/>
<dbReference type="GO" id="GO:0005975">
    <property type="term" value="P:carbohydrate metabolic process"/>
    <property type="evidence" value="ECO:0007669"/>
    <property type="project" value="InterPro"/>
</dbReference>
<dbReference type="InterPro" id="IPR032856">
    <property type="entry name" value="GDE_N_bis"/>
</dbReference>
<evidence type="ECO:0000256" key="1">
    <source>
        <dbReference type="SAM" id="MobiDB-lite"/>
    </source>
</evidence>
<dbReference type="RefSeq" id="WP_124092672.1">
    <property type="nucleotide sequence ID" value="NZ_CBCRYA010000002.1"/>
</dbReference>
<evidence type="ECO:0000259" key="2">
    <source>
        <dbReference type="Pfam" id="PF14742"/>
    </source>
</evidence>